<evidence type="ECO:0000313" key="2">
    <source>
        <dbReference type="WBParaSite" id="ES5_v2.g28002.t1"/>
    </source>
</evidence>
<proteinExistence type="predicted"/>
<name>A0AC34GEF9_9BILA</name>
<organism evidence="1 2">
    <name type="scientific">Panagrolaimus sp. ES5</name>
    <dbReference type="NCBI Taxonomy" id="591445"/>
    <lineage>
        <taxon>Eukaryota</taxon>
        <taxon>Metazoa</taxon>
        <taxon>Ecdysozoa</taxon>
        <taxon>Nematoda</taxon>
        <taxon>Chromadorea</taxon>
        <taxon>Rhabditida</taxon>
        <taxon>Tylenchina</taxon>
        <taxon>Panagrolaimomorpha</taxon>
        <taxon>Panagrolaimoidea</taxon>
        <taxon>Panagrolaimidae</taxon>
        <taxon>Panagrolaimus</taxon>
    </lineage>
</organism>
<accession>A0AC34GEF9</accession>
<dbReference type="Proteomes" id="UP000887579">
    <property type="component" value="Unplaced"/>
</dbReference>
<evidence type="ECO:0000313" key="1">
    <source>
        <dbReference type="Proteomes" id="UP000887579"/>
    </source>
</evidence>
<sequence length="141" mass="16231">MNICFCYIKNKVYFIDALLGDLQMQNEFEEPIKEVIATISGKNIRFIGKSSNTRLSLLKIENAENESGREVISMVKKTPFAELAEQARELEEAYKKIQTIKIPSFKQQFEGAIYTSAPLTKIGPEFIHQCLIKRDLLDFDY</sequence>
<dbReference type="WBParaSite" id="ES5_v2.g28002.t1">
    <property type="protein sequence ID" value="ES5_v2.g28002.t1"/>
    <property type="gene ID" value="ES5_v2.g28002"/>
</dbReference>
<reference evidence="2" key="1">
    <citation type="submission" date="2022-11" db="UniProtKB">
        <authorList>
            <consortium name="WormBaseParasite"/>
        </authorList>
    </citation>
    <scope>IDENTIFICATION</scope>
</reference>
<protein>
    <submittedName>
        <fullName evidence="2">Uncharacterized protein</fullName>
    </submittedName>
</protein>